<name>A0A1D1ZPL7_AUXPR</name>
<accession>A0A1D1ZPL7</accession>
<protein>
    <submittedName>
        <fullName evidence="3">Uncharacterized protein</fullName>
    </submittedName>
</protein>
<reference evidence="3" key="1">
    <citation type="submission" date="2015-08" db="EMBL/GenBank/DDBJ databases">
        <authorList>
            <person name="Babu N.S."/>
            <person name="Beckwith C.J."/>
            <person name="Beseler K.G."/>
            <person name="Brison A."/>
            <person name="Carone J.V."/>
            <person name="Caskin T.P."/>
            <person name="Diamond M."/>
            <person name="Durham M.E."/>
            <person name="Foxe J.M."/>
            <person name="Go M."/>
            <person name="Henderson B.A."/>
            <person name="Jones I.B."/>
            <person name="McGettigan J.A."/>
            <person name="Micheletti S.J."/>
            <person name="Nasrallah M.E."/>
            <person name="Ortiz D."/>
            <person name="Piller C.R."/>
            <person name="Privatt S.R."/>
            <person name="Schneider S.L."/>
            <person name="Sharp S."/>
            <person name="Smith T.C."/>
            <person name="Stanton J.D."/>
            <person name="Ullery H.E."/>
            <person name="Wilson R.J."/>
            <person name="Serrano M.G."/>
            <person name="Buck G."/>
            <person name="Lee V."/>
            <person name="Wang Y."/>
            <person name="Carvalho R."/>
            <person name="Voegtly L."/>
            <person name="Shi R."/>
            <person name="Duckworth R."/>
            <person name="Johnson A."/>
            <person name="Loviza R."/>
            <person name="Walstead R."/>
            <person name="Shah Z."/>
            <person name="Kiflezghi M."/>
            <person name="Wade K."/>
            <person name="Ball S.L."/>
            <person name="Bradley K.W."/>
            <person name="Asai D.J."/>
            <person name="Bowman C.A."/>
            <person name="Russell D.A."/>
            <person name="Pope W.H."/>
            <person name="Jacobs-Sera D."/>
            <person name="Hendrix R.W."/>
            <person name="Hatfull G.F."/>
        </authorList>
    </citation>
    <scope>NUCLEOTIDE SEQUENCE</scope>
</reference>
<feature type="transmembrane region" description="Helical" evidence="2">
    <location>
        <begin position="139"/>
        <end position="158"/>
    </location>
</feature>
<organism evidence="3">
    <name type="scientific">Auxenochlorella protothecoides</name>
    <name type="common">Green microalga</name>
    <name type="synonym">Chlorella protothecoides</name>
    <dbReference type="NCBI Taxonomy" id="3075"/>
    <lineage>
        <taxon>Eukaryota</taxon>
        <taxon>Viridiplantae</taxon>
        <taxon>Chlorophyta</taxon>
        <taxon>core chlorophytes</taxon>
        <taxon>Trebouxiophyceae</taxon>
        <taxon>Chlorellales</taxon>
        <taxon>Chlorellaceae</taxon>
        <taxon>Auxenochlorella</taxon>
    </lineage>
</organism>
<keyword evidence="2" id="KW-0472">Membrane</keyword>
<evidence type="ECO:0000256" key="2">
    <source>
        <dbReference type="SAM" id="Phobius"/>
    </source>
</evidence>
<evidence type="ECO:0000256" key="1">
    <source>
        <dbReference type="SAM" id="MobiDB-lite"/>
    </source>
</evidence>
<dbReference type="EMBL" id="GDKF01009698">
    <property type="protein sequence ID" value="JAT68924.1"/>
    <property type="molecule type" value="Transcribed_RNA"/>
</dbReference>
<proteinExistence type="predicted"/>
<gene>
    <name evidence="3" type="ORF">g.16990</name>
</gene>
<dbReference type="AlphaFoldDB" id="A0A1D1ZPL7"/>
<feature type="compositionally biased region" description="Low complexity" evidence="1">
    <location>
        <begin position="177"/>
        <end position="192"/>
    </location>
</feature>
<evidence type="ECO:0000313" key="3">
    <source>
        <dbReference type="EMBL" id="JAT68924.1"/>
    </source>
</evidence>
<feature type="compositionally biased region" description="Polar residues" evidence="1">
    <location>
        <begin position="201"/>
        <end position="212"/>
    </location>
</feature>
<feature type="region of interest" description="Disordered" evidence="1">
    <location>
        <begin position="173"/>
        <end position="212"/>
    </location>
</feature>
<feature type="transmembrane region" description="Helical" evidence="2">
    <location>
        <begin position="12"/>
        <end position="36"/>
    </location>
</feature>
<sequence>MGSPTIGGKAHWASIWLPWILFTLGWIILLSGVAVMQSSCNESYDLTSLARGGSVGYLAPVDCSKFFRYAWWATFYSLAVWATLLVTLITTTIHKFRPGLVALLSITIMLLMGTANTFLFFNDVQTGNSSFKAGTRTTVAGAIIVTMASFVLVFLIGLHDEDATWDESHKASRAVIKSPASPTPSKATSTSTFEARGLPPTTASPSASAGGR</sequence>
<feature type="transmembrane region" description="Helical" evidence="2">
    <location>
        <begin position="69"/>
        <end position="88"/>
    </location>
</feature>
<keyword evidence="2" id="KW-0812">Transmembrane</keyword>
<keyword evidence="2" id="KW-1133">Transmembrane helix</keyword>
<feature type="transmembrane region" description="Helical" evidence="2">
    <location>
        <begin position="100"/>
        <end position="119"/>
    </location>
</feature>